<dbReference type="AlphaFoldDB" id="A0A1M6HKZ6"/>
<gene>
    <name evidence="1" type="ORF">SAMN05444159_0036</name>
</gene>
<sequence>MPAEPKTSAKVDGNAKRAAIAAIWETLDRIRERDGVKIFKKAADRLLDTMEIARKKMRRSRPT</sequence>
<evidence type="ECO:0000313" key="1">
    <source>
        <dbReference type="EMBL" id="SHJ22843.1"/>
    </source>
</evidence>
<dbReference type="EMBL" id="LT670844">
    <property type="protein sequence ID" value="SHJ22843.1"/>
    <property type="molecule type" value="Genomic_DNA"/>
</dbReference>
<protein>
    <submittedName>
        <fullName evidence="1">Uncharacterized protein</fullName>
    </submittedName>
</protein>
<proteinExistence type="predicted"/>
<dbReference type="Proteomes" id="UP000189935">
    <property type="component" value="Chromosome I"/>
</dbReference>
<organism evidence="1 2">
    <name type="scientific">Bradyrhizobium lablabi</name>
    <dbReference type="NCBI Taxonomy" id="722472"/>
    <lineage>
        <taxon>Bacteria</taxon>
        <taxon>Pseudomonadati</taxon>
        <taxon>Pseudomonadota</taxon>
        <taxon>Alphaproteobacteria</taxon>
        <taxon>Hyphomicrobiales</taxon>
        <taxon>Nitrobacteraceae</taxon>
        <taxon>Bradyrhizobium</taxon>
    </lineage>
</organism>
<reference evidence="1 2" key="1">
    <citation type="submission" date="2016-11" db="EMBL/GenBank/DDBJ databases">
        <authorList>
            <person name="Jaros S."/>
            <person name="Januszkiewicz K."/>
            <person name="Wedrychowicz H."/>
        </authorList>
    </citation>
    <scope>NUCLEOTIDE SEQUENCE [LARGE SCALE GENOMIC DNA]</scope>
    <source>
        <strain evidence="1 2">GAS499</strain>
    </source>
</reference>
<accession>A0A1M6HKZ6</accession>
<evidence type="ECO:0000313" key="2">
    <source>
        <dbReference type="Proteomes" id="UP000189935"/>
    </source>
</evidence>
<dbReference type="RefSeq" id="WP_079535968.1">
    <property type="nucleotide sequence ID" value="NZ_LT670844.1"/>
</dbReference>
<name>A0A1M6HKZ6_9BRAD</name>